<dbReference type="EMBL" id="LMWW01000001">
    <property type="protein sequence ID" value="KUN89247.1"/>
    <property type="molecule type" value="Genomic_DNA"/>
</dbReference>
<keyword evidence="1" id="KW-0808">Transferase</keyword>
<proteinExistence type="predicted"/>
<evidence type="ECO:0000313" key="4">
    <source>
        <dbReference type="Proteomes" id="UP000052982"/>
    </source>
</evidence>
<reference evidence="3 4" key="1">
    <citation type="submission" date="2015-10" db="EMBL/GenBank/DDBJ databases">
        <title>Draft genome sequence of Streptomyces griseoruber DSM 40281, type strain for the species Streptomyces griseoruber.</title>
        <authorList>
            <person name="Ruckert C."/>
            <person name="Winkler A."/>
            <person name="Kalinowski J."/>
            <person name="Kampfer P."/>
            <person name="Glaeser S."/>
        </authorList>
    </citation>
    <scope>NUCLEOTIDE SEQUENCE [LARGE SCALE GENOMIC DNA]</scope>
    <source>
        <strain evidence="3 4">DSM 40281</strain>
    </source>
</reference>
<evidence type="ECO:0000313" key="3">
    <source>
        <dbReference type="EMBL" id="KUN89247.1"/>
    </source>
</evidence>
<name>A0A101TBJ2_9ACTN</name>
<gene>
    <name evidence="3" type="ORF">AQJ64_00765</name>
</gene>
<organism evidence="3 4">
    <name type="scientific">Streptomyces griseoruber</name>
    <dbReference type="NCBI Taxonomy" id="1943"/>
    <lineage>
        <taxon>Bacteria</taxon>
        <taxon>Bacillati</taxon>
        <taxon>Actinomycetota</taxon>
        <taxon>Actinomycetes</taxon>
        <taxon>Kitasatosporales</taxon>
        <taxon>Streptomycetaceae</taxon>
        <taxon>Streptomyces</taxon>
    </lineage>
</organism>
<dbReference type="InterPro" id="IPR037143">
    <property type="entry name" value="4-PPantetheinyl_Trfase_dom_sf"/>
</dbReference>
<dbReference type="Gene3D" id="3.90.470.20">
    <property type="entry name" value="4'-phosphopantetheinyl transferase domain"/>
    <property type="match status" value="1"/>
</dbReference>
<dbReference type="SUPFAM" id="SSF56214">
    <property type="entry name" value="4'-phosphopantetheinyl transferase"/>
    <property type="match status" value="1"/>
</dbReference>
<dbReference type="GO" id="GO:0008897">
    <property type="term" value="F:holo-[acyl-carrier-protein] synthase activity"/>
    <property type="evidence" value="ECO:0007669"/>
    <property type="project" value="InterPro"/>
</dbReference>
<dbReference type="Pfam" id="PF01648">
    <property type="entry name" value="ACPS"/>
    <property type="match status" value="1"/>
</dbReference>
<feature type="domain" description="4'-phosphopantetheinyl transferase" evidence="2">
    <location>
        <begin position="3"/>
        <end position="111"/>
    </location>
</feature>
<dbReference type="GO" id="GO:0000287">
    <property type="term" value="F:magnesium ion binding"/>
    <property type="evidence" value="ECO:0007669"/>
    <property type="project" value="InterPro"/>
</dbReference>
<comment type="caution">
    <text evidence="3">The sequence shown here is derived from an EMBL/GenBank/DDBJ whole genome shotgun (WGS) entry which is preliminary data.</text>
</comment>
<dbReference type="Proteomes" id="UP000052982">
    <property type="component" value="Unassembled WGS sequence"/>
</dbReference>
<accession>A0A101TBJ2</accession>
<dbReference type="AlphaFoldDB" id="A0A101TBJ2"/>
<evidence type="ECO:0000259" key="2">
    <source>
        <dbReference type="Pfam" id="PF01648"/>
    </source>
</evidence>
<keyword evidence="4" id="KW-1185">Reference proteome</keyword>
<sequence>MSVARISRLLDSSSGRLLADHFTNREREELDRVSNGRLETLSGRIAAKEAVIKVLAPEGEIIRWAEVEILGPAGRAPRAHLSGRAAQLASERHLHAIEISISHEGPWAVAIAAGATGAPGTDRDRHNGGEA</sequence>
<dbReference type="InterPro" id="IPR008278">
    <property type="entry name" value="4-PPantetheinyl_Trfase_dom"/>
</dbReference>
<evidence type="ECO:0000256" key="1">
    <source>
        <dbReference type="ARBA" id="ARBA00022679"/>
    </source>
</evidence>
<dbReference type="STRING" id="1943.AQJ64_00765"/>
<protein>
    <recommendedName>
        <fullName evidence="2">4'-phosphopantetheinyl transferase domain-containing protein</fullName>
    </recommendedName>
</protein>